<accession>A0A4P6JP77</accession>
<evidence type="ECO:0000313" key="3">
    <source>
        <dbReference type="Proteomes" id="UP000290365"/>
    </source>
</evidence>
<feature type="domain" description="Methyltransferase" evidence="1">
    <location>
        <begin position="56"/>
        <end position="156"/>
    </location>
</feature>
<dbReference type="PANTHER" id="PTHR43591:SF24">
    <property type="entry name" value="2-METHOXY-6-POLYPRENYL-1,4-BENZOQUINOL METHYLASE, MITOCHONDRIAL"/>
    <property type="match status" value="1"/>
</dbReference>
<dbReference type="EMBL" id="CP035758">
    <property type="protein sequence ID" value="QBD76882.1"/>
    <property type="molecule type" value="Genomic_DNA"/>
</dbReference>
<dbReference type="CDD" id="cd02440">
    <property type="entry name" value="AdoMet_MTases"/>
    <property type="match status" value="1"/>
</dbReference>
<organism evidence="2 3">
    <name type="scientific">Ktedonosporobacter rubrisoli</name>
    <dbReference type="NCBI Taxonomy" id="2509675"/>
    <lineage>
        <taxon>Bacteria</taxon>
        <taxon>Bacillati</taxon>
        <taxon>Chloroflexota</taxon>
        <taxon>Ktedonobacteria</taxon>
        <taxon>Ktedonobacterales</taxon>
        <taxon>Ktedonosporobacteraceae</taxon>
        <taxon>Ktedonosporobacter</taxon>
    </lineage>
</organism>
<dbReference type="PANTHER" id="PTHR43591">
    <property type="entry name" value="METHYLTRANSFERASE"/>
    <property type="match status" value="1"/>
</dbReference>
<dbReference type="Proteomes" id="UP000290365">
    <property type="component" value="Chromosome"/>
</dbReference>
<evidence type="ECO:0000313" key="2">
    <source>
        <dbReference type="EMBL" id="QBD76882.1"/>
    </source>
</evidence>
<sequence>MPGLEQPRREHPSTYFVQDRSNEEELERLRVQDQMLTTDMGGVLSEQPTTLRLSSVLDVGSGSGSWVIDVARAYPEARRLEGADVSLRMVEYARGRTAEEHLEDRVSFHVMDALRMLEFPPASFDLVNLRLGMSFLRTWDWPKMIREMSRVCRSDGIIRFTEASVAATPCPALSRLLDLMVQAIYRSGSFFAPERDGLIGHLEDVLRKNRVRSLQTKLYHLTYQAGTEQGRLFIEDMSHVFRTGLQFLRKWTQFPSDYQSLYQQALKEMQQPDFVATAELLSVWGQPPVV</sequence>
<reference evidence="2 3" key="1">
    <citation type="submission" date="2019-01" db="EMBL/GenBank/DDBJ databases">
        <title>Ktedonosporobacter rubrisoli SCAWS-G2.</title>
        <authorList>
            <person name="Huang Y."/>
            <person name="Yan B."/>
        </authorList>
    </citation>
    <scope>NUCLEOTIDE SEQUENCE [LARGE SCALE GENOMIC DNA]</scope>
    <source>
        <strain evidence="2 3">SCAWS-G2</strain>
    </source>
</reference>
<dbReference type="OrthoDB" id="162577at2"/>
<dbReference type="InterPro" id="IPR041698">
    <property type="entry name" value="Methyltransf_25"/>
</dbReference>
<name>A0A4P6JP77_KTERU</name>
<dbReference type="Gene3D" id="3.40.50.150">
    <property type="entry name" value="Vaccinia Virus protein VP39"/>
    <property type="match status" value="1"/>
</dbReference>
<keyword evidence="2" id="KW-0489">Methyltransferase</keyword>
<dbReference type="GO" id="GO:0008168">
    <property type="term" value="F:methyltransferase activity"/>
    <property type="evidence" value="ECO:0007669"/>
    <property type="project" value="UniProtKB-KW"/>
</dbReference>
<dbReference type="Pfam" id="PF13649">
    <property type="entry name" value="Methyltransf_25"/>
    <property type="match status" value="1"/>
</dbReference>
<keyword evidence="2" id="KW-0808">Transferase</keyword>
<dbReference type="KEGG" id="kbs:EPA93_13050"/>
<proteinExistence type="predicted"/>
<keyword evidence="3" id="KW-1185">Reference proteome</keyword>
<dbReference type="AlphaFoldDB" id="A0A4P6JP77"/>
<gene>
    <name evidence="2" type="ORF">EPA93_13050</name>
</gene>
<dbReference type="GO" id="GO:0032259">
    <property type="term" value="P:methylation"/>
    <property type="evidence" value="ECO:0007669"/>
    <property type="project" value="UniProtKB-KW"/>
</dbReference>
<evidence type="ECO:0000259" key="1">
    <source>
        <dbReference type="Pfam" id="PF13649"/>
    </source>
</evidence>
<dbReference type="InterPro" id="IPR029063">
    <property type="entry name" value="SAM-dependent_MTases_sf"/>
</dbReference>
<protein>
    <submittedName>
        <fullName evidence="2">Class I SAM-dependent methyltransferase</fullName>
    </submittedName>
</protein>
<dbReference type="RefSeq" id="WP_129887946.1">
    <property type="nucleotide sequence ID" value="NZ_CP035758.1"/>
</dbReference>
<dbReference type="SUPFAM" id="SSF53335">
    <property type="entry name" value="S-adenosyl-L-methionine-dependent methyltransferases"/>
    <property type="match status" value="1"/>
</dbReference>